<name>A0A4R2HVE3_9ACTN</name>
<evidence type="ECO:0000256" key="5">
    <source>
        <dbReference type="ARBA" id="ARBA00023136"/>
    </source>
</evidence>
<dbReference type="GO" id="GO:0005886">
    <property type="term" value="C:plasma membrane"/>
    <property type="evidence" value="ECO:0007669"/>
    <property type="project" value="UniProtKB-SubCell"/>
</dbReference>
<dbReference type="EMBL" id="SLWN01000001">
    <property type="protein sequence ID" value="TCO35352.1"/>
    <property type="molecule type" value="Genomic_DNA"/>
</dbReference>
<feature type="transmembrane region" description="Helical" evidence="7">
    <location>
        <begin position="355"/>
        <end position="374"/>
    </location>
</feature>
<dbReference type="AlphaFoldDB" id="A0A4R2HVE3"/>
<feature type="transmembrane region" description="Helical" evidence="7">
    <location>
        <begin position="12"/>
        <end position="33"/>
    </location>
</feature>
<feature type="transmembrane region" description="Helical" evidence="7">
    <location>
        <begin position="110"/>
        <end position="130"/>
    </location>
</feature>
<protein>
    <submittedName>
        <fullName evidence="8">O-antigen/teichoic acid export membrane protein</fullName>
    </submittedName>
</protein>
<evidence type="ECO:0000256" key="4">
    <source>
        <dbReference type="ARBA" id="ARBA00022989"/>
    </source>
</evidence>
<dbReference type="OrthoDB" id="3701119at2"/>
<dbReference type="PANTHER" id="PTHR30250">
    <property type="entry name" value="PST FAMILY PREDICTED COLANIC ACID TRANSPORTER"/>
    <property type="match status" value="1"/>
</dbReference>
<feature type="region of interest" description="Disordered" evidence="6">
    <location>
        <begin position="407"/>
        <end position="428"/>
    </location>
</feature>
<dbReference type="InterPro" id="IPR050833">
    <property type="entry name" value="Poly_Biosynth_Transport"/>
</dbReference>
<feature type="transmembrane region" description="Helical" evidence="7">
    <location>
        <begin position="322"/>
        <end position="343"/>
    </location>
</feature>
<keyword evidence="2" id="KW-1003">Cell membrane</keyword>
<keyword evidence="5 7" id="KW-0472">Membrane</keyword>
<sequence length="428" mass="44694">MRGVLRRVTWGLADQAVTSLVSFVVGIVVARSLGAVEFGAFSLAWVTYGVVVNISRGLATDPLAVRFSGVPRPLWKTAVASSSGMAMAVGLATGAICVAVGAALGGRPGAAFIALGLVLPGLMLQDSWRFAFFASGQGGKAFVSDITWALGLVPLLYLAKHDGPSVTKFVLAWGAAGIFAALVSGLQAGVFPRLFRARQWFRDHRDLGLRYLAENVTISGAYQLKMYGLGAIAGVAAVGTVRGAEMMLGPFFIVLSGIGLVAVPEAARMLRRSVRALQRFCLLLGSAQSLAALAWGMTIIIALPHAWGHALLGEVWDSTEPLLLPATLSVMFASFYTGAAAGLRALGVARRSLRAQLYASAAYLVGGVGGAALGGALGSAWGSAGATLVGAIVWWWSLEVGIRERRHETEPEPVGAAGREEMPEMRST</sequence>
<comment type="caution">
    <text evidence="8">The sequence shown here is derived from an EMBL/GenBank/DDBJ whole genome shotgun (WGS) entry which is preliminary data.</text>
</comment>
<evidence type="ECO:0000256" key="2">
    <source>
        <dbReference type="ARBA" id="ARBA00022475"/>
    </source>
</evidence>
<feature type="transmembrane region" description="Helical" evidence="7">
    <location>
        <begin position="380"/>
        <end position="398"/>
    </location>
</feature>
<dbReference type="Proteomes" id="UP000294508">
    <property type="component" value="Unassembled WGS sequence"/>
</dbReference>
<feature type="transmembrane region" description="Helical" evidence="7">
    <location>
        <begin position="79"/>
        <end position="104"/>
    </location>
</feature>
<keyword evidence="4 7" id="KW-1133">Transmembrane helix</keyword>
<feature type="transmembrane region" description="Helical" evidence="7">
    <location>
        <begin position="247"/>
        <end position="267"/>
    </location>
</feature>
<reference evidence="8 9" key="1">
    <citation type="journal article" date="2015" name="Stand. Genomic Sci.">
        <title>Genomic Encyclopedia of Bacterial and Archaeal Type Strains, Phase III: the genomes of soil and plant-associated and newly described type strains.</title>
        <authorList>
            <person name="Whitman W.B."/>
            <person name="Woyke T."/>
            <person name="Klenk H.P."/>
            <person name="Zhou Y."/>
            <person name="Lilburn T.G."/>
            <person name="Beck B.J."/>
            <person name="De Vos P."/>
            <person name="Vandamme P."/>
            <person name="Eisen J.A."/>
            <person name="Garrity G."/>
            <person name="Hugenholtz P."/>
            <person name="Kyrpides N.C."/>
        </authorList>
    </citation>
    <scope>NUCLEOTIDE SEQUENCE [LARGE SCALE GENOMIC DNA]</scope>
    <source>
        <strain evidence="8 9">VKM Ac-2572</strain>
    </source>
</reference>
<feature type="transmembrane region" description="Helical" evidence="7">
    <location>
        <begin position="171"/>
        <end position="195"/>
    </location>
</feature>
<accession>A0A4R2HVE3</accession>
<comment type="subcellular location">
    <subcellularLocation>
        <location evidence="1">Cell membrane</location>
        <topology evidence="1">Multi-pass membrane protein</topology>
    </subcellularLocation>
</comment>
<gene>
    <name evidence="8" type="ORF">EV652_101232</name>
</gene>
<evidence type="ECO:0000313" key="8">
    <source>
        <dbReference type="EMBL" id="TCO35352.1"/>
    </source>
</evidence>
<evidence type="ECO:0000256" key="6">
    <source>
        <dbReference type="SAM" id="MobiDB-lite"/>
    </source>
</evidence>
<evidence type="ECO:0000256" key="1">
    <source>
        <dbReference type="ARBA" id="ARBA00004651"/>
    </source>
</evidence>
<evidence type="ECO:0000256" key="7">
    <source>
        <dbReference type="SAM" id="Phobius"/>
    </source>
</evidence>
<dbReference type="PANTHER" id="PTHR30250:SF26">
    <property type="entry name" value="PSMA PROTEIN"/>
    <property type="match status" value="1"/>
</dbReference>
<feature type="transmembrane region" description="Helical" evidence="7">
    <location>
        <begin position="279"/>
        <end position="302"/>
    </location>
</feature>
<feature type="compositionally biased region" description="Basic and acidic residues" evidence="6">
    <location>
        <begin position="418"/>
        <end position="428"/>
    </location>
</feature>
<proteinExistence type="predicted"/>
<keyword evidence="3 7" id="KW-0812">Transmembrane</keyword>
<organism evidence="8 9">
    <name type="scientific">Kribbella steppae</name>
    <dbReference type="NCBI Taxonomy" id="2512223"/>
    <lineage>
        <taxon>Bacteria</taxon>
        <taxon>Bacillati</taxon>
        <taxon>Actinomycetota</taxon>
        <taxon>Actinomycetes</taxon>
        <taxon>Propionibacteriales</taxon>
        <taxon>Kribbellaceae</taxon>
        <taxon>Kribbella</taxon>
    </lineage>
</organism>
<keyword evidence="9" id="KW-1185">Reference proteome</keyword>
<dbReference type="CDD" id="cd13126">
    <property type="entry name" value="MATE_like_11"/>
    <property type="match status" value="1"/>
</dbReference>
<evidence type="ECO:0000256" key="3">
    <source>
        <dbReference type="ARBA" id="ARBA00022692"/>
    </source>
</evidence>
<evidence type="ECO:0000313" key="9">
    <source>
        <dbReference type="Proteomes" id="UP000294508"/>
    </source>
</evidence>